<reference evidence="2 3" key="1">
    <citation type="submission" date="2019-04" db="EMBL/GenBank/DDBJ databases">
        <title>Draft genome sequences for three unisolated Alnus-infective Frankia Sp+ strains, AgTrS, AiOr and AvVan, the first sequenced Frankia strains able to sporulate in-planta.</title>
        <authorList>
            <person name="Bethencourt L."/>
            <person name="Vautrin F."/>
            <person name="Taib N."/>
            <person name="Dubost A."/>
            <person name="Castro-Garcia L."/>
            <person name="Imbaud O."/>
            <person name="Abrouk D."/>
            <person name="Fournier P."/>
            <person name="Briolay J."/>
            <person name="Nguyen A."/>
            <person name="Normand P."/>
            <person name="Fernandez M.P."/>
            <person name="Brochier-Armanet C."/>
            <person name="Herrera-Belaroussi A."/>
        </authorList>
    </citation>
    <scope>NUCLEOTIDE SEQUENCE [LARGE SCALE GENOMIC DNA]</scope>
    <source>
        <strain evidence="2 3">AvVan</strain>
    </source>
</reference>
<protein>
    <submittedName>
        <fullName evidence="2">Poly(3-hydroxybutyrate) depolymerase</fullName>
    </submittedName>
</protein>
<evidence type="ECO:0000313" key="2">
    <source>
        <dbReference type="EMBL" id="THJ67711.1"/>
    </source>
</evidence>
<feature type="transmembrane region" description="Helical" evidence="1">
    <location>
        <begin position="31"/>
        <end position="53"/>
    </location>
</feature>
<proteinExistence type="predicted"/>
<evidence type="ECO:0000256" key="1">
    <source>
        <dbReference type="SAM" id="Phobius"/>
    </source>
</evidence>
<keyword evidence="1" id="KW-0472">Membrane</keyword>
<sequence length="83" mass="8263">MTALSGRRRAVERTVSVLRWARVGLPRRGRLLRGVGIVAVVAIGLATLVLAAMSPLSSASANAASVTSATTATAGPSAGAAHV</sequence>
<dbReference type="EMBL" id="SSXH01000479">
    <property type="protein sequence ID" value="THJ67711.1"/>
    <property type="molecule type" value="Genomic_DNA"/>
</dbReference>
<feature type="non-terminal residue" evidence="2">
    <location>
        <position position="83"/>
    </location>
</feature>
<organism evidence="2 3">
    <name type="scientific">Candidatus Frankia alpina</name>
    <dbReference type="NCBI Taxonomy" id="2699483"/>
    <lineage>
        <taxon>Bacteria</taxon>
        <taxon>Bacillati</taxon>
        <taxon>Actinomycetota</taxon>
        <taxon>Actinomycetes</taxon>
        <taxon>Frankiales</taxon>
        <taxon>Frankiaceae</taxon>
        <taxon>Frankia</taxon>
    </lineage>
</organism>
<comment type="caution">
    <text evidence="2">The sequence shown here is derived from an EMBL/GenBank/DDBJ whole genome shotgun (WGS) entry which is preliminary data.</text>
</comment>
<dbReference type="Proteomes" id="UP000305282">
    <property type="component" value="Unassembled WGS sequence"/>
</dbReference>
<keyword evidence="1" id="KW-0812">Transmembrane</keyword>
<keyword evidence="3" id="KW-1185">Reference proteome</keyword>
<dbReference type="AlphaFoldDB" id="A0A4S5E7U0"/>
<keyword evidence="1" id="KW-1133">Transmembrane helix</keyword>
<evidence type="ECO:0000313" key="3">
    <source>
        <dbReference type="Proteomes" id="UP000305282"/>
    </source>
</evidence>
<accession>A0A4S5E7U0</accession>
<name>A0A4S5E7U0_9ACTN</name>
<gene>
    <name evidence="2" type="ORF">E7Y31_16720</name>
</gene>